<dbReference type="Proteomes" id="UP000265520">
    <property type="component" value="Unassembled WGS sequence"/>
</dbReference>
<feature type="non-terminal residue" evidence="1">
    <location>
        <position position="1"/>
    </location>
</feature>
<sequence length="93" mass="10267">VEDYYLAGKASELLVRREHTLVDIDWKPRSGNFVRLNTDRAKKDDNAAGCAGIIRGNQGEWLGSFAKGVGNCSAFVTEMWGARRSIISMTLGF</sequence>
<dbReference type="InterPro" id="IPR053151">
    <property type="entry name" value="RNase_H-like"/>
</dbReference>
<gene>
    <name evidence="1" type="ORF">A2U01_0024949</name>
</gene>
<proteinExistence type="predicted"/>
<evidence type="ECO:0000313" key="2">
    <source>
        <dbReference type="Proteomes" id="UP000265520"/>
    </source>
</evidence>
<comment type="caution">
    <text evidence="1">The sequence shown here is derived from an EMBL/GenBank/DDBJ whole genome shotgun (WGS) entry which is preliminary data.</text>
</comment>
<accession>A0A392NVQ6</accession>
<dbReference type="EMBL" id="LXQA010053654">
    <property type="protein sequence ID" value="MCI03908.1"/>
    <property type="molecule type" value="Genomic_DNA"/>
</dbReference>
<dbReference type="AlphaFoldDB" id="A0A392NVQ6"/>
<dbReference type="PANTHER" id="PTHR47723:SF13">
    <property type="entry name" value="PUTATIVE-RELATED"/>
    <property type="match status" value="1"/>
</dbReference>
<protein>
    <submittedName>
        <fullName evidence="1">Ribonuclease H</fullName>
    </submittedName>
</protein>
<dbReference type="PANTHER" id="PTHR47723">
    <property type="entry name" value="OS05G0353850 PROTEIN"/>
    <property type="match status" value="1"/>
</dbReference>
<name>A0A392NVQ6_9FABA</name>
<organism evidence="1 2">
    <name type="scientific">Trifolium medium</name>
    <dbReference type="NCBI Taxonomy" id="97028"/>
    <lineage>
        <taxon>Eukaryota</taxon>
        <taxon>Viridiplantae</taxon>
        <taxon>Streptophyta</taxon>
        <taxon>Embryophyta</taxon>
        <taxon>Tracheophyta</taxon>
        <taxon>Spermatophyta</taxon>
        <taxon>Magnoliopsida</taxon>
        <taxon>eudicotyledons</taxon>
        <taxon>Gunneridae</taxon>
        <taxon>Pentapetalae</taxon>
        <taxon>rosids</taxon>
        <taxon>fabids</taxon>
        <taxon>Fabales</taxon>
        <taxon>Fabaceae</taxon>
        <taxon>Papilionoideae</taxon>
        <taxon>50 kb inversion clade</taxon>
        <taxon>NPAAA clade</taxon>
        <taxon>Hologalegina</taxon>
        <taxon>IRL clade</taxon>
        <taxon>Trifolieae</taxon>
        <taxon>Trifolium</taxon>
    </lineage>
</organism>
<reference evidence="1 2" key="1">
    <citation type="journal article" date="2018" name="Front. Plant Sci.">
        <title>Red Clover (Trifolium pratense) and Zigzag Clover (T. medium) - A Picture of Genomic Similarities and Differences.</title>
        <authorList>
            <person name="Dluhosova J."/>
            <person name="Istvanek J."/>
            <person name="Nedelnik J."/>
            <person name="Repkova J."/>
        </authorList>
    </citation>
    <scope>NUCLEOTIDE SEQUENCE [LARGE SCALE GENOMIC DNA]</scope>
    <source>
        <strain evidence="2">cv. 10/8</strain>
        <tissue evidence="1">Leaf</tissue>
    </source>
</reference>
<keyword evidence="2" id="KW-1185">Reference proteome</keyword>
<evidence type="ECO:0000313" key="1">
    <source>
        <dbReference type="EMBL" id="MCI03908.1"/>
    </source>
</evidence>